<gene>
    <name evidence="14" type="ORF">O0S08_46145</name>
</gene>
<comment type="subunit">
    <text evidence="2">Monomer.</text>
</comment>
<keyword evidence="15" id="KW-1185">Reference proteome</keyword>
<name>A0ABY7H2T4_9BACT</name>
<accession>A0ABY7H2T4</accession>
<dbReference type="PANTHER" id="PTHR37480">
    <property type="entry name" value="ENOYL-[ACYL-CARRIER-PROTEIN] REDUCTASE [NADH]"/>
    <property type="match status" value="1"/>
</dbReference>
<dbReference type="SUPFAM" id="SSF51735">
    <property type="entry name" value="NAD(P)-binding Rossmann-fold domains"/>
    <property type="match status" value="1"/>
</dbReference>
<dbReference type="EC" id="1.3.1.44" evidence="3"/>
<evidence type="ECO:0000256" key="7">
    <source>
        <dbReference type="ARBA" id="ARBA00023027"/>
    </source>
</evidence>
<evidence type="ECO:0000256" key="6">
    <source>
        <dbReference type="ARBA" id="ARBA00023002"/>
    </source>
</evidence>
<keyword evidence="9" id="KW-0275">Fatty acid biosynthesis</keyword>
<dbReference type="Pfam" id="PF07055">
    <property type="entry name" value="Eno-Rase_FAD_bd"/>
    <property type="match status" value="1"/>
</dbReference>
<dbReference type="Gene3D" id="3.40.50.720">
    <property type="entry name" value="NAD(P)-binding Rossmann-like Domain"/>
    <property type="match status" value="1"/>
</dbReference>
<dbReference type="Pfam" id="PF12241">
    <property type="entry name" value="Enoyl_reductase"/>
    <property type="match status" value="1"/>
</dbReference>
<comment type="catalytic activity">
    <reaction evidence="10">
        <text>a 2,3-saturated acyl-CoA + NAD(+) = a (2E)-enoyl-CoA + NADH + H(+)</text>
        <dbReference type="Rhea" id="RHEA:18177"/>
        <dbReference type="ChEBI" id="CHEBI:15378"/>
        <dbReference type="ChEBI" id="CHEBI:57540"/>
        <dbReference type="ChEBI" id="CHEBI:57945"/>
        <dbReference type="ChEBI" id="CHEBI:58856"/>
        <dbReference type="ChEBI" id="CHEBI:65111"/>
        <dbReference type="EC" id="1.3.1.44"/>
    </reaction>
</comment>
<reference evidence="14" key="1">
    <citation type="submission" date="2022-11" db="EMBL/GenBank/DDBJ databases">
        <title>Minimal conservation of predation-associated metabolite biosynthetic gene clusters underscores biosynthetic potential of Myxococcota including descriptions for ten novel species: Archangium lansinium sp. nov., Myxococcus landrumus sp. nov., Nannocystis bai.</title>
        <authorList>
            <person name="Ahearne A."/>
            <person name="Stevens C."/>
            <person name="Dowd S."/>
        </authorList>
    </citation>
    <scope>NUCLEOTIDE SEQUENCE</scope>
    <source>
        <strain evidence="14">Fl3</strain>
    </source>
</reference>
<organism evidence="14 15">
    <name type="scientific">Nannocystis punicea</name>
    <dbReference type="NCBI Taxonomy" id="2995304"/>
    <lineage>
        <taxon>Bacteria</taxon>
        <taxon>Pseudomonadati</taxon>
        <taxon>Myxococcota</taxon>
        <taxon>Polyangia</taxon>
        <taxon>Nannocystales</taxon>
        <taxon>Nannocystaceae</taxon>
        <taxon>Nannocystis</taxon>
    </lineage>
</organism>
<evidence type="ECO:0000256" key="2">
    <source>
        <dbReference type="ARBA" id="ARBA00011245"/>
    </source>
</evidence>
<dbReference type="InterPro" id="IPR024906">
    <property type="entry name" value="Eno_Rdtase_FAD-bd_dom"/>
</dbReference>
<dbReference type="InterPro" id="IPR050048">
    <property type="entry name" value="FabV-like_NADH_b"/>
</dbReference>
<dbReference type="InterPro" id="IPR024910">
    <property type="entry name" value="Enoyl-CoA_Rdtase_cat_dom"/>
</dbReference>
<dbReference type="Proteomes" id="UP001164459">
    <property type="component" value="Chromosome"/>
</dbReference>
<feature type="domain" description="Trans-2-enoyl-CoA reductase-like NAD(P)H binding" evidence="13">
    <location>
        <begin position="24"/>
        <end position="90"/>
    </location>
</feature>
<evidence type="ECO:0000256" key="10">
    <source>
        <dbReference type="ARBA" id="ARBA00048302"/>
    </source>
</evidence>
<feature type="domain" description="Enoyl reductase FAD binding" evidence="11">
    <location>
        <begin position="348"/>
        <end position="410"/>
    </location>
</feature>
<dbReference type="InterPro" id="IPR036291">
    <property type="entry name" value="NAD(P)-bd_dom_sf"/>
</dbReference>
<keyword evidence="4" id="KW-0444">Lipid biosynthesis</keyword>
<keyword evidence="6" id="KW-0560">Oxidoreductase</keyword>
<comment type="pathway">
    <text evidence="1">Lipid metabolism.</text>
</comment>
<evidence type="ECO:0000259" key="11">
    <source>
        <dbReference type="Pfam" id="PF07055"/>
    </source>
</evidence>
<evidence type="ECO:0000256" key="5">
    <source>
        <dbReference type="ARBA" id="ARBA00022832"/>
    </source>
</evidence>
<dbReference type="PANTHER" id="PTHR37480:SF1">
    <property type="entry name" value="ENOYL-[ACYL-CARRIER-PROTEIN] REDUCTASE [NADH]"/>
    <property type="match status" value="1"/>
</dbReference>
<evidence type="ECO:0000313" key="14">
    <source>
        <dbReference type="EMBL" id="WAS93570.1"/>
    </source>
</evidence>
<evidence type="ECO:0000256" key="4">
    <source>
        <dbReference type="ARBA" id="ARBA00022516"/>
    </source>
</evidence>
<evidence type="ECO:0000256" key="3">
    <source>
        <dbReference type="ARBA" id="ARBA00011983"/>
    </source>
</evidence>
<dbReference type="RefSeq" id="WP_269035909.1">
    <property type="nucleotide sequence ID" value="NZ_CP114040.1"/>
</dbReference>
<proteinExistence type="predicted"/>
<sequence>MRLAVPKFQFRFVPSLGHVIHPGNFHPVGVQRSAEALVDRAAASGLAGPGGEPGAWLVVGGSGGFGSAARVVLGTCLGAHTLNVSYDPAPQPESSNKLRKIGSPGFHRTLAIERRLRERGTVARTVLGDAFDPAVLAAAIAEVRQHFGGKLNGLVWALAAPRATDPRTGKPVQSALKPLGKPATVRTFSGRGETPEDGPKLVELELPPGSPEEAVATQFVMGGRIVEQWIDALLQHDLLAPGFTLATISYRGNPLNAAVYRNGLIGLAKADLEFYTRAIDAVLRARVGGRAVAVEGPAVVTEASGGIPGVPYYMALVRDVLGDRFEDPLASMLRLFRDKLPAGGEPVVDAEGLVRLDDVELDEAVQAELSRRFFAGKPGDPFDPELYQRFMDEYARTRGFCIDGVDYTAEFDTDEVCRTDAPAA</sequence>
<evidence type="ECO:0000256" key="8">
    <source>
        <dbReference type="ARBA" id="ARBA00023098"/>
    </source>
</evidence>
<dbReference type="Pfam" id="PF12242">
    <property type="entry name" value="Eno-Rase_NADH_b"/>
    <property type="match status" value="1"/>
</dbReference>
<dbReference type="InterPro" id="IPR010758">
    <property type="entry name" value="Trans-2-enoyl-CoA_reductase"/>
</dbReference>
<evidence type="ECO:0000259" key="13">
    <source>
        <dbReference type="Pfam" id="PF12242"/>
    </source>
</evidence>
<evidence type="ECO:0000259" key="12">
    <source>
        <dbReference type="Pfam" id="PF12241"/>
    </source>
</evidence>
<evidence type="ECO:0000313" key="15">
    <source>
        <dbReference type="Proteomes" id="UP001164459"/>
    </source>
</evidence>
<protein>
    <recommendedName>
        <fullName evidence="3">trans-2-enoyl-CoA reductase (NAD(+))</fullName>
        <ecNumber evidence="3">1.3.1.44</ecNumber>
    </recommendedName>
</protein>
<keyword evidence="8" id="KW-0443">Lipid metabolism</keyword>
<feature type="domain" description="Trans-2-enoyl-CoA reductase catalytic" evidence="12">
    <location>
        <begin position="100"/>
        <end position="340"/>
    </location>
</feature>
<keyword evidence="7" id="KW-0520">NAD</keyword>
<keyword evidence="5" id="KW-0276">Fatty acid metabolism</keyword>
<dbReference type="EMBL" id="CP114040">
    <property type="protein sequence ID" value="WAS93570.1"/>
    <property type="molecule type" value="Genomic_DNA"/>
</dbReference>
<evidence type="ECO:0000256" key="1">
    <source>
        <dbReference type="ARBA" id="ARBA00005189"/>
    </source>
</evidence>
<evidence type="ECO:0000256" key="9">
    <source>
        <dbReference type="ARBA" id="ARBA00023160"/>
    </source>
</evidence>